<dbReference type="Proteomes" id="UP000494106">
    <property type="component" value="Unassembled WGS sequence"/>
</dbReference>
<reference evidence="1 2" key="1">
    <citation type="submission" date="2020-04" db="EMBL/GenBank/DDBJ databases">
        <authorList>
            <person name="Wallbank WR R."/>
            <person name="Pardo Diaz C."/>
            <person name="Kozak K."/>
            <person name="Martin S."/>
            <person name="Jiggins C."/>
            <person name="Moest M."/>
            <person name="Warren A I."/>
            <person name="Byers J.R.P. K."/>
            <person name="Montejo-Kovacevich G."/>
            <person name="Yen C E."/>
        </authorList>
    </citation>
    <scope>NUCLEOTIDE SEQUENCE [LARGE SCALE GENOMIC DNA]</scope>
</reference>
<sequence length="85" mass="9493">MEKCNQEAFEIATTVDPSFLLTIPCSKTPLNKYLSSTIMLVREKCKEILTSEENYILGDSINRLTSSEIDEDPAGIGEDDAYDNL</sequence>
<gene>
    <name evidence="1" type="ORF">APLA_LOCUS6982</name>
</gene>
<organism evidence="1 2">
    <name type="scientific">Arctia plantaginis</name>
    <name type="common">Wood tiger moth</name>
    <name type="synonym">Phalaena plantaginis</name>
    <dbReference type="NCBI Taxonomy" id="874455"/>
    <lineage>
        <taxon>Eukaryota</taxon>
        <taxon>Metazoa</taxon>
        <taxon>Ecdysozoa</taxon>
        <taxon>Arthropoda</taxon>
        <taxon>Hexapoda</taxon>
        <taxon>Insecta</taxon>
        <taxon>Pterygota</taxon>
        <taxon>Neoptera</taxon>
        <taxon>Endopterygota</taxon>
        <taxon>Lepidoptera</taxon>
        <taxon>Glossata</taxon>
        <taxon>Ditrysia</taxon>
        <taxon>Noctuoidea</taxon>
        <taxon>Erebidae</taxon>
        <taxon>Arctiinae</taxon>
        <taxon>Arctia</taxon>
    </lineage>
</organism>
<dbReference type="EMBL" id="CADEBC010000492">
    <property type="protein sequence ID" value="CAB3237605.1"/>
    <property type="molecule type" value="Genomic_DNA"/>
</dbReference>
<evidence type="ECO:0000313" key="1">
    <source>
        <dbReference type="EMBL" id="CAB3237605.1"/>
    </source>
</evidence>
<dbReference type="AlphaFoldDB" id="A0A8S0ZWZ4"/>
<keyword evidence="2" id="KW-1185">Reference proteome</keyword>
<comment type="caution">
    <text evidence="1">The sequence shown here is derived from an EMBL/GenBank/DDBJ whole genome shotgun (WGS) entry which is preliminary data.</text>
</comment>
<name>A0A8S0ZWZ4_ARCPL</name>
<accession>A0A8S0ZWZ4</accession>
<proteinExistence type="predicted"/>
<protein>
    <submittedName>
        <fullName evidence="1">Uncharacterized protein</fullName>
    </submittedName>
</protein>
<dbReference type="OrthoDB" id="7477261at2759"/>
<evidence type="ECO:0000313" key="2">
    <source>
        <dbReference type="Proteomes" id="UP000494106"/>
    </source>
</evidence>